<evidence type="ECO:0000313" key="2">
    <source>
        <dbReference type="Proteomes" id="UP000356253"/>
    </source>
</evidence>
<gene>
    <name evidence="1" type="ORF">FVB9532_01071</name>
</gene>
<evidence type="ECO:0000313" key="1">
    <source>
        <dbReference type="EMBL" id="VVU99812.1"/>
    </source>
</evidence>
<name>A0AC61Y7D0_9FLAO</name>
<proteinExistence type="predicted"/>
<dbReference type="EMBL" id="CABVMM010000003">
    <property type="protein sequence ID" value="VVU99812.1"/>
    <property type="molecule type" value="Genomic_DNA"/>
</dbReference>
<keyword evidence="2" id="KW-1185">Reference proteome</keyword>
<accession>A0AC61Y7D0</accession>
<sequence>MKNEVEFCVLSQDDFAEIIPLAHQLNPKLSEEELKDFLFQMFGFSNYYCFGLRENNSLIAISSGWVTVRFYSGKQLEVDNVVVDQKFQSKGYGKLLFQHIENWAKEQDCNSVELNTYLENRRSHKFYHQNAYSILGFHFCKFLK</sequence>
<reference evidence="1" key="1">
    <citation type="submission" date="2019-09" db="EMBL/GenBank/DDBJ databases">
        <authorList>
            <person name="Rodrigo-Torres L."/>
            <person name="Arahal R. D."/>
            <person name="Lucena T."/>
        </authorList>
    </citation>
    <scope>NUCLEOTIDE SEQUENCE</scope>
    <source>
        <strain evidence="1">ISS653</strain>
    </source>
</reference>
<dbReference type="Proteomes" id="UP000356253">
    <property type="component" value="Unassembled WGS sequence"/>
</dbReference>
<comment type="caution">
    <text evidence="1">The sequence shown here is derived from an EMBL/GenBank/DDBJ whole genome shotgun (WGS) entry which is preliminary data.</text>
</comment>
<organism evidence="1 2">
    <name type="scientific">Mesonia oceanica</name>
    <dbReference type="NCBI Taxonomy" id="2687242"/>
    <lineage>
        <taxon>Bacteria</taxon>
        <taxon>Pseudomonadati</taxon>
        <taxon>Bacteroidota</taxon>
        <taxon>Flavobacteriia</taxon>
        <taxon>Flavobacteriales</taxon>
        <taxon>Flavobacteriaceae</taxon>
        <taxon>Mesonia</taxon>
    </lineage>
</organism>
<protein>
    <submittedName>
        <fullName evidence="1">Uncharacterized protein</fullName>
    </submittedName>
</protein>